<gene>
    <name evidence="2" type="ORF">NBR_LOCUS9503</name>
</gene>
<keyword evidence="3" id="KW-1185">Reference proteome</keyword>
<reference evidence="2 3" key="2">
    <citation type="submission" date="2018-11" db="EMBL/GenBank/DDBJ databases">
        <authorList>
            <consortium name="Pathogen Informatics"/>
        </authorList>
    </citation>
    <scope>NUCLEOTIDE SEQUENCE [LARGE SCALE GENOMIC DNA]</scope>
</reference>
<evidence type="ECO:0000313" key="3">
    <source>
        <dbReference type="Proteomes" id="UP000271162"/>
    </source>
</evidence>
<name>A0A0N4Y1K0_NIPBR</name>
<proteinExistence type="predicted"/>
<accession>A0A0N4Y1K0</accession>
<feature type="transmembrane region" description="Helical" evidence="1">
    <location>
        <begin position="83"/>
        <end position="104"/>
    </location>
</feature>
<reference evidence="4" key="1">
    <citation type="submission" date="2017-02" db="UniProtKB">
        <authorList>
            <consortium name="WormBaseParasite"/>
        </authorList>
    </citation>
    <scope>IDENTIFICATION</scope>
</reference>
<evidence type="ECO:0000256" key="1">
    <source>
        <dbReference type="SAM" id="Phobius"/>
    </source>
</evidence>
<dbReference type="WBParaSite" id="NBR_0000950201-mRNA-1">
    <property type="protein sequence ID" value="NBR_0000950201-mRNA-1"/>
    <property type="gene ID" value="NBR_0000950201"/>
</dbReference>
<sequence length="190" mass="19528">MPTRCVMRDGVGYGNEAERNGRLQSVSAKILALRGYKENGSEPDFEAAGSNFRSTIWVGIRQPNDASWPYKSRKNRMVIQNSFCLNMQYLTFFALIASSAAFLLGGGGGGCGCAPPPPPPPCGCGGGLSLPPLQLPQIQLPQLPQPCGGGCAPPPAPCGAPSGCGAAAPPPAYIPPPPPAPINAYPVGGK</sequence>
<protein>
    <submittedName>
        <fullName evidence="2 4">Uncharacterized protein</fullName>
    </submittedName>
</protein>
<dbReference type="AlphaFoldDB" id="A0A0N4Y1K0"/>
<keyword evidence="1" id="KW-0472">Membrane</keyword>
<organism evidence="4">
    <name type="scientific">Nippostrongylus brasiliensis</name>
    <name type="common">Rat hookworm</name>
    <dbReference type="NCBI Taxonomy" id="27835"/>
    <lineage>
        <taxon>Eukaryota</taxon>
        <taxon>Metazoa</taxon>
        <taxon>Ecdysozoa</taxon>
        <taxon>Nematoda</taxon>
        <taxon>Chromadorea</taxon>
        <taxon>Rhabditida</taxon>
        <taxon>Rhabditina</taxon>
        <taxon>Rhabditomorpha</taxon>
        <taxon>Strongyloidea</taxon>
        <taxon>Heligmosomidae</taxon>
        <taxon>Nippostrongylus</taxon>
    </lineage>
</organism>
<evidence type="ECO:0000313" key="2">
    <source>
        <dbReference type="EMBL" id="VDL73092.1"/>
    </source>
</evidence>
<keyword evidence="1" id="KW-0812">Transmembrane</keyword>
<evidence type="ECO:0000313" key="4">
    <source>
        <dbReference type="WBParaSite" id="NBR_0000950201-mRNA-1"/>
    </source>
</evidence>
<keyword evidence="1" id="KW-1133">Transmembrane helix</keyword>
<dbReference type="Proteomes" id="UP000271162">
    <property type="component" value="Unassembled WGS sequence"/>
</dbReference>
<dbReference type="EMBL" id="UYSL01020151">
    <property type="protein sequence ID" value="VDL73092.1"/>
    <property type="molecule type" value="Genomic_DNA"/>
</dbReference>